<dbReference type="PANTHER" id="PTHR31727:SF10">
    <property type="entry name" value="ACYL-[ACYL-CARRIER-PROTEIN] HYDROLASE"/>
    <property type="match status" value="1"/>
</dbReference>
<comment type="subcellular location">
    <subcellularLocation>
        <location evidence="1 9">Plastid</location>
        <location evidence="1 9">Chloroplast</location>
    </subcellularLocation>
</comment>
<keyword evidence="8" id="KW-0472">Membrane</keyword>
<keyword evidence="13" id="KW-1185">Reference proteome</keyword>
<evidence type="ECO:0000256" key="8">
    <source>
        <dbReference type="ARBA" id="ARBA00023136"/>
    </source>
</evidence>
<keyword evidence="4 9" id="KW-0934">Plastid</keyword>
<keyword evidence="9" id="KW-0443">Lipid metabolism</keyword>
<dbReference type="GO" id="GO:0016020">
    <property type="term" value="C:membrane"/>
    <property type="evidence" value="ECO:0007669"/>
    <property type="project" value="InterPro"/>
</dbReference>
<evidence type="ECO:0000256" key="1">
    <source>
        <dbReference type="ARBA" id="ARBA00004229"/>
    </source>
</evidence>
<keyword evidence="5" id="KW-0812">Transmembrane</keyword>
<keyword evidence="6" id="KW-0809">Transit peptide</keyword>
<keyword evidence="9" id="KW-0444">Lipid biosynthesis</keyword>
<evidence type="ECO:0000256" key="4">
    <source>
        <dbReference type="ARBA" id="ARBA00022640"/>
    </source>
</evidence>
<dbReference type="EMBL" id="JAIWQS010000005">
    <property type="protein sequence ID" value="KAJ8763490.1"/>
    <property type="molecule type" value="Genomic_DNA"/>
</dbReference>
<reference evidence="12 13" key="1">
    <citation type="submission" date="2021-09" db="EMBL/GenBank/DDBJ databases">
        <title>Genomic insights and catalytic innovation underlie evolution of tropane alkaloids biosynthesis.</title>
        <authorList>
            <person name="Wang Y.-J."/>
            <person name="Tian T."/>
            <person name="Huang J.-P."/>
            <person name="Huang S.-X."/>
        </authorList>
    </citation>
    <scope>NUCLEOTIDE SEQUENCE [LARGE SCALE GENOMIC DNA]</scope>
    <source>
        <strain evidence="12">KIB-2018</strain>
        <tissue evidence="12">Leaf</tissue>
    </source>
</reference>
<proteinExistence type="inferred from homology"/>
<name>A0AAV8TB47_9ROSI</name>
<dbReference type="GO" id="GO:0005524">
    <property type="term" value="F:ATP binding"/>
    <property type="evidence" value="ECO:0007669"/>
    <property type="project" value="InterPro"/>
</dbReference>
<keyword evidence="7" id="KW-1133">Transmembrane helix</keyword>
<dbReference type="Pfam" id="PF06472">
    <property type="entry name" value="ABC_membrane_2"/>
    <property type="match status" value="1"/>
</dbReference>
<dbReference type="GO" id="GO:0009507">
    <property type="term" value="C:chloroplast"/>
    <property type="evidence" value="ECO:0007669"/>
    <property type="project" value="UniProtKB-SubCell"/>
</dbReference>
<keyword evidence="3 9" id="KW-0150">Chloroplast</keyword>
<accession>A0AAV8TB47</accession>
<dbReference type="Gene3D" id="3.10.129.10">
    <property type="entry name" value="Hotdog Thioesterase"/>
    <property type="match status" value="1"/>
</dbReference>
<dbReference type="Pfam" id="PF01643">
    <property type="entry name" value="Acyl-ACP_TE"/>
    <property type="match status" value="1"/>
</dbReference>
<feature type="domain" description="Acyl-ACP thioesterase N-terminal hotdog" evidence="10">
    <location>
        <begin position="54"/>
        <end position="158"/>
    </location>
</feature>
<evidence type="ECO:0000313" key="12">
    <source>
        <dbReference type="EMBL" id="KAJ8763490.1"/>
    </source>
</evidence>
<comment type="caution">
    <text evidence="12">The sequence shown here is derived from an EMBL/GenBank/DDBJ whole genome shotgun (WGS) entry which is preliminary data.</text>
</comment>
<feature type="domain" description="ABC transmembrane type-1" evidence="11">
    <location>
        <begin position="191"/>
        <end position="226"/>
    </location>
</feature>
<evidence type="ECO:0000256" key="7">
    <source>
        <dbReference type="ARBA" id="ARBA00022989"/>
    </source>
</evidence>
<gene>
    <name evidence="12" type="ORF">K2173_002373</name>
</gene>
<dbReference type="InterPro" id="IPR011527">
    <property type="entry name" value="ABC1_TM_dom"/>
</dbReference>
<evidence type="ECO:0000313" key="13">
    <source>
        <dbReference type="Proteomes" id="UP001159364"/>
    </source>
</evidence>
<evidence type="ECO:0000256" key="3">
    <source>
        <dbReference type="ARBA" id="ARBA00022528"/>
    </source>
</evidence>
<dbReference type="EC" id="3.1.2.-" evidence="9"/>
<evidence type="ECO:0000259" key="10">
    <source>
        <dbReference type="Pfam" id="PF01643"/>
    </source>
</evidence>
<dbReference type="InterPro" id="IPR002864">
    <property type="entry name" value="Acyl-ACP_thioesterase_NHD"/>
</dbReference>
<dbReference type="InterPro" id="IPR045023">
    <property type="entry name" value="FATA/B"/>
</dbReference>
<sequence length="226" mass="25405">MAPQLERKPASSGSFAYSIPIEHIRQNIPIKKQFVDPYRHGLIIEGGVGYGQIITSYKVEIDKTATLESILNLLQIYSTPLSRSFTMSGLLGNGFGATHGMVRNNLIWVVSRVHVQVDHYPIWGEIVEMDIWVGASSKNGMRRDWLVRSQATGHVFARATRSGNCKIVPNIHHHNLQFRTLANISAKTNLNMAYYKMSNIDGRVTNPEQQIAIDVPRFSSELSKLM</sequence>
<evidence type="ECO:0000259" key="11">
    <source>
        <dbReference type="Pfam" id="PF06472"/>
    </source>
</evidence>
<protein>
    <recommendedName>
        <fullName evidence="9">Acyl-[acyl-carrier-protein] hydrolase</fullName>
        <ecNumber evidence="9">3.1.2.-</ecNumber>
    </recommendedName>
</protein>
<evidence type="ECO:0000256" key="6">
    <source>
        <dbReference type="ARBA" id="ARBA00022946"/>
    </source>
</evidence>
<evidence type="ECO:0000256" key="2">
    <source>
        <dbReference type="ARBA" id="ARBA00006500"/>
    </source>
</evidence>
<keyword evidence="9" id="KW-0275">Fatty acid biosynthesis</keyword>
<dbReference type="InterPro" id="IPR029069">
    <property type="entry name" value="HotDog_dom_sf"/>
</dbReference>
<dbReference type="AlphaFoldDB" id="A0AAV8TB47"/>
<dbReference type="Proteomes" id="UP001159364">
    <property type="component" value="Linkage Group LG05"/>
</dbReference>
<dbReference type="GO" id="GO:0000036">
    <property type="term" value="F:acyl carrier activity"/>
    <property type="evidence" value="ECO:0007669"/>
    <property type="project" value="TreeGrafter"/>
</dbReference>
<evidence type="ECO:0000256" key="9">
    <source>
        <dbReference type="RuleBase" id="RU363096"/>
    </source>
</evidence>
<keyword evidence="9" id="KW-0378">Hydrolase</keyword>
<dbReference type="PANTHER" id="PTHR31727">
    <property type="entry name" value="OLEOYL-ACYL CARRIER PROTEIN THIOESTERASE 1, CHLOROPLASTIC"/>
    <property type="match status" value="1"/>
</dbReference>
<comment type="function">
    <text evidence="9">Plays an essential role in chain termination during de novo fatty acid synthesis.</text>
</comment>
<comment type="similarity">
    <text evidence="2 9">Belongs to the acyl-ACP thioesterase family.</text>
</comment>
<dbReference type="GO" id="GO:0140359">
    <property type="term" value="F:ABC-type transporter activity"/>
    <property type="evidence" value="ECO:0007669"/>
    <property type="project" value="InterPro"/>
</dbReference>
<keyword evidence="9" id="KW-0276">Fatty acid metabolism</keyword>
<dbReference type="SUPFAM" id="SSF54637">
    <property type="entry name" value="Thioesterase/thiol ester dehydrase-isomerase"/>
    <property type="match status" value="1"/>
</dbReference>
<dbReference type="GO" id="GO:0016297">
    <property type="term" value="F:fatty acyl-[ACP] hydrolase activity"/>
    <property type="evidence" value="ECO:0007669"/>
    <property type="project" value="InterPro"/>
</dbReference>
<evidence type="ECO:0000256" key="5">
    <source>
        <dbReference type="ARBA" id="ARBA00022692"/>
    </source>
</evidence>
<organism evidence="12 13">
    <name type="scientific">Erythroxylum novogranatense</name>
    <dbReference type="NCBI Taxonomy" id="1862640"/>
    <lineage>
        <taxon>Eukaryota</taxon>
        <taxon>Viridiplantae</taxon>
        <taxon>Streptophyta</taxon>
        <taxon>Embryophyta</taxon>
        <taxon>Tracheophyta</taxon>
        <taxon>Spermatophyta</taxon>
        <taxon>Magnoliopsida</taxon>
        <taxon>eudicotyledons</taxon>
        <taxon>Gunneridae</taxon>
        <taxon>Pentapetalae</taxon>
        <taxon>rosids</taxon>
        <taxon>fabids</taxon>
        <taxon>Malpighiales</taxon>
        <taxon>Erythroxylaceae</taxon>
        <taxon>Erythroxylum</taxon>
    </lineage>
</organism>